<accession>A0A2S5CX79</accession>
<evidence type="ECO:0000313" key="1">
    <source>
        <dbReference type="EMBL" id="POZ55429.1"/>
    </source>
</evidence>
<reference evidence="1 2" key="1">
    <citation type="submission" date="2017-11" db="EMBL/GenBank/DDBJ databases">
        <title>Genome sequence of Lysinibacillus sphaericus, a lignin-degrading bacteria isolated from municipal solid waste soil.</title>
        <authorList>
            <person name="Persinoti G.F."/>
            <person name="Paixao D.A."/>
            <person name="Bugg T.D."/>
            <person name="Squina F.M."/>
        </authorList>
    </citation>
    <scope>NUCLEOTIDE SEQUENCE [LARGE SCALE GENOMIC DNA]</scope>
    <source>
        <strain evidence="1 2">A1</strain>
    </source>
</reference>
<sequence length="72" mass="8520">MIRVELAKRIMEKLGYSSSIIHRAINAKELETVSDDRILSDYEYAITRDSFHDYLYKLGLSEREVNCIMEYI</sequence>
<dbReference type="RefSeq" id="WP_103976110.1">
    <property type="nucleotide sequence ID" value="NZ_PGLV01000001.1"/>
</dbReference>
<evidence type="ECO:0000313" key="2">
    <source>
        <dbReference type="Proteomes" id="UP000237319"/>
    </source>
</evidence>
<dbReference type="AlphaFoldDB" id="A0A2S5CX79"/>
<proteinExistence type="predicted"/>
<dbReference type="EMBL" id="PGLV01000001">
    <property type="protein sequence ID" value="POZ55429.1"/>
    <property type="molecule type" value="Genomic_DNA"/>
</dbReference>
<keyword evidence="2" id="KW-1185">Reference proteome</keyword>
<gene>
    <name evidence="1" type="ORF">LYSIN_00212</name>
</gene>
<name>A0A2S5CX79_LYSSH</name>
<protein>
    <submittedName>
        <fullName evidence="1">Uncharacterized protein</fullName>
    </submittedName>
</protein>
<dbReference type="Proteomes" id="UP000237319">
    <property type="component" value="Unassembled WGS sequence"/>
</dbReference>
<organism evidence="1 2">
    <name type="scientific">Lysinibacillus sphaericus</name>
    <name type="common">Bacillus sphaericus</name>
    <dbReference type="NCBI Taxonomy" id="1421"/>
    <lineage>
        <taxon>Bacteria</taxon>
        <taxon>Bacillati</taxon>
        <taxon>Bacillota</taxon>
        <taxon>Bacilli</taxon>
        <taxon>Bacillales</taxon>
        <taxon>Bacillaceae</taxon>
        <taxon>Lysinibacillus</taxon>
    </lineage>
</organism>
<comment type="caution">
    <text evidence="1">The sequence shown here is derived from an EMBL/GenBank/DDBJ whole genome shotgun (WGS) entry which is preliminary data.</text>
</comment>